<evidence type="ECO:0000313" key="1">
    <source>
        <dbReference type="EMBL" id="PSB02007.1"/>
    </source>
</evidence>
<dbReference type="OrthoDB" id="8681065at2"/>
<dbReference type="EMBL" id="PVWJ01000077">
    <property type="protein sequence ID" value="PSB02007.1"/>
    <property type="molecule type" value="Genomic_DNA"/>
</dbReference>
<sequence>MPINLVHDLLTVSLAQSASEELEKAKKTIAQSQLEDWEKPIKDLTLHRLIPLVFYSLKQHDLVAAIPETYRTGMGEAYHQNLVRNTFGIHTLAQILQAMDKKQVKPILWKGMLLADSFYPDLGTRVMGDIDFALEAEELEPATAVFQSIGFQILDEKTTEDAVYFANKTGILCDVHHRVRLFEGRDPASITIYIQPQRLNKTTFRVLEPNAMIAHLVVHLQGHRDETGIMLSWLVDIAFVLRKWGDRIQLERLQELMPQDALKALFRIVRLFEQDFREPIPNSLKEAAEKVQPLTLSELLRERRLALWNLSEPKGWVKLAACRLGLHSSKGIPYPYPTDLLLWSKDKISQLVAR</sequence>
<name>A0A2T1C1I2_9CYAN</name>
<comment type="caution">
    <text evidence="1">The sequence shown here is derived from an EMBL/GenBank/DDBJ whole genome shotgun (WGS) entry which is preliminary data.</text>
</comment>
<proteinExistence type="predicted"/>
<dbReference type="Gene3D" id="3.30.460.40">
    <property type="match status" value="1"/>
</dbReference>
<dbReference type="RefSeq" id="WP_106289524.1">
    <property type="nucleotide sequence ID" value="NZ_CAWNTC010000105.1"/>
</dbReference>
<dbReference type="Proteomes" id="UP000238762">
    <property type="component" value="Unassembled WGS sequence"/>
</dbReference>
<dbReference type="AlphaFoldDB" id="A0A2T1C1I2"/>
<dbReference type="Pfam" id="PF14907">
    <property type="entry name" value="NTP_transf_5"/>
    <property type="match status" value="1"/>
</dbReference>
<reference evidence="1 2" key="1">
    <citation type="submission" date="2018-02" db="EMBL/GenBank/DDBJ databases">
        <authorList>
            <person name="Cohen D.B."/>
            <person name="Kent A.D."/>
        </authorList>
    </citation>
    <scope>NUCLEOTIDE SEQUENCE [LARGE SCALE GENOMIC DNA]</scope>
    <source>
        <strain evidence="1 2">CCAP 1448/3</strain>
    </source>
</reference>
<organism evidence="1 2">
    <name type="scientific">Merismopedia glauca CCAP 1448/3</name>
    <dbReference type="NCBI Taxonomy" id="1296344"/>
    <lineage>
        <taxon>Bacteria</taxon>
        <taxon>Bacillati</taxon>
        <taxon>Cyanobacteriota</taxon>
        <taxon>Cyanophyceae</taxon>
        <taxon>Synechococcales</taxon>
        <taxon>Merismopediaceae</taxon>
        <taxon>Merismopedia</taxon>
    </lineage>
</organism>
<evidence type="ECO:0008006" key="3">
    <source>
        <dbReference type="Google" id="ProtNLM"/>
    </source>
</evidence>
<gene>
    <name evidence="1" type="ORF">C7B64_15275</name>
</gene>
<evidence type="ECO:0000313" key="2">
    <source>
        <dbReference type="Proteomes" id="UP000238762"/>
    </source>
</evidence>
<accession>A0A2T1C1I2</accession>
<protein>
    <recommendedName>
        <fullName evidence="3">Nucleotidyltransferase family protein</fullName>
    </recommendedName>
</protein>
<keyword evidence="2" id="KW-1185">Reference proteome</keyword>
<dbReference type="InterPro" id="IPR039498">
    <property type="entry name" value="NTP_transf_5"/>
</dbReference>
<reference evidence="1 2" key="2">
    <citation type="submission" date="2018-03" db="EMBL/GenBank/DDBJ databases">
        <title>The ancient ancestry and fast evolution of plastids.</title>
        <authorList>
            <person name="Moore K.R."/>
            <person name="Magnabosco C."/>
            <person name="Momper L."/>
            <person name="Gold D.A."/>
            <person name="Bosak T."/>
            <person name="Fournier G.P."/>
        </authorList>
    </citation>
    <scope>NUCLEOTIDE SEQUENCE [LARGE SCALE GENOMIC DNA]</scope>
    <source>
        <strain evidence="1 2">CCAP 1448/3</strain>
    </source>
</reference>